<keyword evidence="2" id="KW-1133">Transmembrane helix</keyword>
<feature type="region of interest" description="Disordered" evidence="1">
    <location>
        <begin position="1"/>
        <end position="34"/>
    </location>
</feature>
<comment type="caution">
    <text evidence="3">The sequence shown here is derived from an EMBL/GenBank/DDBJ whole genome shotgun (WGS) entry which is preliminary data.</text>
</comment>
<evidence type="ECO:0000313" key="3">
    <source>
        <dbReference type="EMBL" id="MDQ0676591.1"/>
    </source>
</evidence>
<keyword evidence="2" id="KW-0472">Membrane</keyword>
<evidence type="ECO:0000256" key="2">
    <source>
        <dbReference type="SAM" id="Phobius"/>
    </source>
</evidence>
<feature type="transmembrane region" description="Helical" evidence="2">
    <location>
        <begin position="127"/>
        <end position="144"/>
    </location>
</feature>
<dbReference type="EMBL" id="JAUSXB010000002">
    <property type="protein sequence ID" value="MDQ0676591.1"/>
    <property type="molecule type" value="Genomic_DNA"/>
</dbReference>
<name>A0ABU0PRL4_9MICC</name>
<sequence length="160" mass="17287">MTDQIGVDGNKELKEPGEPNDSGGGKIMGKGRSERPTPITRVALWLHKTWKFPMWGIYIVGFLAVIASWALLVSVMPEGARPLVNVVGCGLLALGGLFAAISKTEPLLTGGHESDAHTHWRSKVEDASYIAVVVGALFVLVAAVKDPAVIASWHKLWHLW</sequence>
<protein>
    <recommendedName>
        <fullName evidence="5">Transmembrane protein</fullName>
    </recommendedName>
</protein>
<keyword evidence="2" id="KW-0812">Transmembrane</keyword>
<evidence type="ECO:0000313" key="4">
    <source>
        <dbReference type="Proteomes" id="UP001236806"/>
    </source>
</evidence>
<feature type="transmembrane region" description="Helical" evidence="2">
    <location>
        <begin position="55"/>
        <end position="76"/>
    </location>
</feature>
<feature type="transmembrane region" description="Helical" evidence="2">
    <location>
        <begin position="83"/>
        <end position="101"/>
    </location>
</feature>
<gene>
    <name evidence="3" type="ORF">QFZ36_004217</name>
</gene>
<evidence type="ECO:0008006" key="5">
    <source>
        <dbReference type="Google" id="ProtNLM"/>
    </source>
</evidence>
<proteinExistence type="predicted"/>
<dbReference type="RefSeq" id="WP_306639358.1">
    <property type="nucleotide sequence ID" value="NZ_JAUSXB010000002.1"/>
</dbReference>
<evidence type="ECO:0000256" key="1">
    <source>
        <dbReference type="SAM" id="MobiDB-lite"/>
    </source>
</evidence>
<organism evidence="3 4">
    <name type="scientific">Pseudarthrobacter siccitolerans</name>
    <dbReference type="NCBI Taxonomy" id="861266"/>
    <lineage>
        <taxon>Bacteria</taxon>
        <taxon>Bacillati</taxon>
        <taxon>Actinomycetota</taxon>
        <taxon>Actinomycetes</taxon>
        <taxon>Micrococcales</taxon>
        <taxon>Micrococcaceae</taxon>
        <taxon>Pseudarthrobacter</taxon>
    </lineage>
</organism>
<reference evidence="3 4" key="1">
    <citation type="submission" date="2023-07" db="EMBL/GenBank/DDBJ databases">
        <title>Comparative genomics of wheat-associated soil bacteria to identify genetic determinants of phenazine resistance.</title>
        <authorList>
            <person name="Mouncey N."/>
        </authorList>
    </citation>
    <scope>NUCLEOTIDE SEQUENCE [LARGE SCALE GENOMIC DNA]</scope>
    <source>
        <strain evidence="3 4">W1I3</strain>
    </source>
</reference>
<dbReference type="Proteomes" id="UP001236806">
    <property type="component" value="Unassembled WGS sequence"/>
</dbReference>
<keyword evidence="4" id="KW-1185">Reference proteome</keyword>
<accession>A0ABU0PRL4</accession>